<accession>A0ABY7LU33</accession>
<gene>
    <name evidence="1" type="ORF">O3303_20300</name>
</gene>
<name>A0ABY7LU33_9BACT</name>
<reference evidence="1 2" key="1">
    <citation type="submission" date="2022-12" db="EMBL/GenBank/DDBJ databases">
        <title>Hymenobacter canadensis sp. nov. isolated from lake water of the Cambridge Bay, Canada.</title>
        <authorList>
            <person name="Kim W.H."/>
            <person name="Lee Y.M."/>
        </authorList>
    </citation>
    <scope>NUCLEOTIDE SEQUENCE [LARGE SCALE GENOMIC DNA]</scope>
    <source>
        <strain evidence="1 2">PAMC 29467</strain>
        <plasmid evidence="1 2">unnamed1</plasmid>
    </source>
</reference>
<evidence type="ECO:0000313" key="2">
    <source>
        <dbReference type="Proteomes" id="UP001211005"/>
    </source>
</evidence>
<dbReference type="EMBL" id="CP114768">
    <property type="protein sequence ID" value="WBA43911.1"/>
    <property type="molecule type" value="Genomic_DNA"/>
</dbReference>
<keyword evidence="2" id="KW-1185">Reference proteome</keyword>
<sequence length="221" mass="24254">MHQLVVLGTQPALRSYAVSLAETLAARVKQVPFDDSTASADNIGELVHQHRATLLLATAPTLSSLYESVWVRALWQAPCPILFLPATYTMGPPPARCCVLSDGEPLRPGWAAAAARSLFQHWQLQSTLLMIGATEFEMRHSRQAVLTQWASLVPNPYVAVEALVAEPFSALHDVENWLAHQPPHIVVCVARRLNLPHVSWTRRALLLFLAQAAGPVLVVPE</sequence>
<geneLocation type="plasmid" evidence="1 2">
    <name>unnamed1</name>
</geneLocation>
<dbReference type="Gene3D" id="3.40.50.12370">
    <property type="match status" value="1"/>
</dbReference>
<evidence type="ECO:0000313" key="1">
    <source>
        <dbReference type="EMBL" id="WBA43911.1"/>
    </source>
</evidence>
<proteinExistence type="predicted"/>
<protein>
    <submittedName>
        <fullName evidence="1">Uncharacterized protein</fullName>
    </submittedName>
</protein>
<dbReference type="Proteomes" id="UP001211005">
    <property type="component" value="Plasmid unnamed1"/>
</dbReference>
<keyword evidence="1" id="KW-0614">Plasmid</keyword>
<dbReference type="RefSeq" id="WP_269561947.1">
    <property type="nucleotide sequence ID" value="NZ_CP114768.1"/>
</dbReference>
<organism evidence="1 2">
    <name type="scientific">Hymenobacter canadensis</name>
    <dbReference type="NCBI Taxonomy" id="2999067"/>
    <lineage>
        <taxon>Bacteria</taxon>
        <taxon>Pseudomonadati</taxon>
        <taxon>Bacteroidota</taxon>
        <taxon>Cytophagia</taxon>
        <taxon>Cytophagales</taxon>
        <taxon>Hymenobacteraceae</taxon>
        <taxon>Hymenobacter</taxon>
    </lineage>
</organism>